<evidence type="ECO:0000313" key="2">
    <source>
        <dbReference type="Proteomes" id="UP000315226"/>
    </source>
</evidence>
<sequence length="284" mass="31833">MQELRFDDIRFTLTASSDQTWLRPALGGHELHVQLAIGMPSFEKAGRILALEADLFGFGKVPVQRSRLARVTTNLAYTPVVTVHRVSLDFPLSSRQLHALEEARNGDIRFELDVCATLPRASGFPGSTQATEHISIAKSRWEQQLTQLSPSAAFEMAVPYPFGDPDRAEVGRTLREAQRLLTAGEPRAAILEIRRALEWIQENASWDKPGPRKEARQCSQTERWWRILDALYSQTSGAMHNDAITRDFTYSRAEAETLLAMTAALLRNVPAELNRQPVQPTTEG</sequence>
<organism evidence="1 2">
    <name type="scientific">Streptomyces gardneri</name>
    <dbReference type="NCBI Taxonomy" id="66892"/>
    <lineage>
        <taxon>Bacteria</taxon>
        <taxon>Bacillati</taxon>
        <taxon>Actinomycetota</taxon>
        <taxon>Actinomycetes</taxon>
        <taxon>Kitasatosporales</taxon>
        <taxon>Streptomycetaceae</taxon>
        <taxon>Streptomyces</taxon>
    </lineage>
</organism>
<reference evidence="1 2" key="1">
    <citation type="submission" date="2019-06" db="EMBL/GenBank/DDBJ databases">
        <title>Whole genome shotgun sequence of Streptomyces gardneri NBRC 12865.</title>
        <authorList>
            <person name="Hosoyama A."/>
            <person name="Uohara A."/>
            <person name="Ohji S."/>
            <person name="Ichikawa N."/>
        </authorList>
    </citation>
    <scope>NUCLEOTIDE SEQUENCE [LARGE SCALE GENOMIC DNA]</scope>
    <source>
        <strain evidence="1 2">NBRC 12865</strain>
    </source>
</reference>
<accession>A0A4Y3RHM4</accession>
<gene>
    <name evidence="1" type="ORF">SGA01_27770</name>
</gene>
<dbReference type="Proteomes" id="UP000315226">
    <property type="component" value="Unassembled WGS sequence"/>
</dbReference>
<dbReference type="EMBL" id="BJMN01000015">
    <property type="protein sequence ID" value="GEB57172.1"/>
    <property type="molecule type" value="Genomic_DNA"/>
</dbReference>
<name>A0A4Y3RHM4_9ACTN</name>
<protein>
    <submittedName>
        <fullName evidence="1">Uncharacterized protein</fullName>
    </submittedName>
</protein>
<proteinExistence type="predicted"/>
<dbReference type="AlphaFoldDB" id="A0A4Y3RHM4"/>
<dbReference type="RefSeq" id="WP_167534083.1">
    <property type="nucleotide sequence ID" value="NZ_BJMN01000015.1"/>
</dbReference>
<comment type="caution">
    <text evidence="1">The sequence shown here is derived from an EMBL/GenBank/DDBJ whole genome shotgun (WGS) entry which is preliminary data.</text>
</comment>
<evidence type="ECO:0000313" key="1">
    <source>
        <dbReference type="EMBL" id="GEB57172.1"/>
    </source>
</evidence>
<keyword evidence="2" id="KW-1185">Reference proteome</keyword>